<evidence type="ECO:0000313" key="3">
    <source>
        <dbReference type="Proteomes" id="UP001374893"/>
    </source>
</evidence>
<keyword evidence="1" id="KW-0472">Membrane</keyword>
<dbReference type="Proteomes" id="UP001374893">
    <property type="component" value="Chromosome"/>
</dbReference>
<proteinExistence type="predicted"/>
<accession>A0ABN6H397</accession>
<keyword evidence="1" id="KW-0812">Transmembrane</keyword>
<feature type="transmembrane region" description="Helical" evidence="1">
    <location>
        <begin position="278"/>
        <end position="297"/>
    </location>
</feature>
<protein>
    <recommendedName>
        <fullName evidence="4">ABC-2 type transport system permease protein</fullName>
    </recommendedName>
</protein>
<gene>
    <name evidence="2" type="primary">xapB</name>
    <name evidence="2" type="ORF">HAHE_20290</name>
</gene>
<keyword evidence="3" id="KW-1185">Reference proteome</keyword>
<organism evidence="2 3">
    <name type="scientific">Haloferula helveola</name>
    <dbReference type="NCBI Taxonomy" id="490095"/>
    <lineage>
        <taxon>Bacteria</taxon>
        <taxon>Pseudomonadati</taxon>
        <taxon>Verrucomicrobiota</taxon>
        <taxon>Verrucomicrobiia</taxon>
        <taxon>Verrucomicrobiales</taxon>
        <taxon>Verrucomicrobiaceae</taxon>
        <taxon>Haloferula</taxon>
    </lineage>
</organism>
<keyword evidence="1" id="KW-1133">Transmembrane helix</keyword>
<evidence type="ECO:0008006" key="4">
    <source>
        <dbReference type="Google" id="ProtNLM"/>
    </source>
</evidence>
<evidence type="ECO:0000256" key="1">
    <source>
        <dbReference type="SAM" id="Phobius"/>
    </source>
</evidence>
<evidence type="ECO:0000313" key="2">
    <source>
        <dbReference type="EMBL" id="BCX48121.1"/>
    </source>
</evidence>
<dbReference type="PANTHER" id="PTHR43471">
    <property type="entry name" value="ABC TRANSPORTER PERMEASE"/>
    <property type="match status" value="1"/>
</dbReference>
<feature type="transmembrane region" description="Helical" evidence="1">
    <location>
        <begin position="209"/>
        <end position="227"/>
    </location>
</feature>
<name>A0ABN6H397_9BACT</name>
<dbReference type="EMBL" id="AP024702">
    <property type="protein sequence ID" value="BCX48121.1"/>
    <property type="molecule type" value="Genomic_DNA"/>
</dbReference>
<dbReference type="RefSeq" id="WP_338690716.1">
    <property type="nucleotide sequence ID" value="NZ_AP024702.1"/>
</dbReference>
<sequence>MSKALPNRPLNPRRIGVLAYHAFTQLVRMKVFYFLAIFAVIVIGANFLELPTHAAPEAAGVDVLYAIKNTSIGCMSIFSIVIAIVATGLLLPKDVEDRTLYTILAKPVPRLDYLLGKLLGVTSLIFVSMLAMDLLMTGVLALRMNSVLDEQTLRLQSFGAGPDVIAAQLSETRALGPTWNLQGAVFVVFLRSVVLACIALLLSTFSTSTLFTAIVGFLVVFIGFFQADAREMYFGDAGVLGKIGSGAMTTILPDLQIFNVIDAIIEGKPLEALDLLKITGATFFYFLVYTFCSWMIFARKEF</sequence>
<feature type="transmembrane region" description="Helical" evidence="1">
    <location>
        <begin position="70"/>
        <end position="92"/>
    </location>
</feature>
<feature type="transmembrane region" description="Helical" evidence="1">
    <location>
        <begin position="113"/>
        <end position="136"/>
    </location>
</feature>
<dbReference type="PANTHER" id="PTHR43471:SF10">
    <property type="entry name" value="SLL1107 PROTEIN"/>
    <property type="match status" value="1"/>
</dbReference>
<reference evidence="2 3" key="1">
    <citation type="submission" date="2021-06" db="EMBL/GenBank/DDBJ databases">
        <title>Complete genome of Haloferula helveola possessing various polysaccharide degrading enzymes.</title>
        <authorList>
            <person name="Takami H."/>
            <person name="Huang C."/>
            <person name="Hamasaki K."/>
        </authorList>
    </citation>
    <scope>NUCLEOTIDE SEQUENCE [LARGE SCALE GENOMIC DNA]</scope>
    <source>
        <strain evidence="2 3">CN-1</strain>
    </source>
</reference>
<feature type="transmembrane region" description="Helical" evidence="1">
    <location>
        <begin position="31"/>
        <end position="50"/>
    </location>
</feature>
<feature type="transmembrane region" description="Helical" evidence="1">
    <location>
        <begin position="179"/>
        <end position="202"/>
    </location>
</feature>